<evidence type="ECO:0000313" key="2">
    <source>
        <dbReference type="EMBL" id="KAF5675629.1"/>
    </source>
</evidence>
<dbReference type="AlphaFoldDB" id="A0A8H5TUX2"/>
<reference evidence="2 3" key="1">
    <citation type="submission" date="2020-05" db="EMBL/GenBank/DDBJ databases">
        <title>Identification and distribution of gene clusters putatively required for synthesis of sphingolipid metabolism inhibitors in phylogenetically diverse species of the filamentous fungus Fusarium.</title>
        <authorList>
            <person name="Kim H.-S."/>
            <person name="Busman M."/>
            <person name="Brown D.W."/>
            <person name="Divon H."/>
            <person name="Uhlig S."/>
            <person name="Proctor R.H."/>
        </authorList>
    </citation>
    <scope>NUCLEOTIDE SEQUENCE [LARGE SCALE GENOMIC DNA]</scope>
    <source>
        <strain evidence="2 3">NRRL 20693</strain>
    </source>
</reference>
<dbReference type="OrthoDB" id="5324651at2759"/>
<proteinExistence type="predicted"/>
<comment type="caution">
    <text evidence="2">The sequence shown here is derived from an EMBL/GenBank/DDBJ whole genome shotgun (WGS) entry which is preliminary data.</text>
</comment>
<sequence length="475" mass="52882">MADKYTTGSSSGSDSGSSFVTGYRQRMGEFGILKGLRPTQSKPSFQRGRSPPKGDSQKRTFTHKKLEWNDFFKLYTQLRNRYPRSSSRSSSRSSARSSSVSPSVSSCEVSSRPCSRPSSLSPISPSVSSFGSSCRSPSLSPSVYSYPSSTDDDMSTTSTSTSRSVFSPSSNRIPLWMANQTQKNINNHVLEHQAYPSLRSQNLLLSRMQTILEYACFQFAQKHMPSILQTSGWTCPEAGELSKWTYYFYKNQHYLQLDRLCRSRKSQYFLSAMLNSVKEIRHDAVHRNPLDTNYLSLQMSHAIAFCAVLDVPDALVKLQAIQICAETQILKLGIVTPANVKLGEAPAQAGQEGQGIFESRRQDACKTLEKLLLDPSIVAFGEEETAVIRQVPILTVMEVTPVIEGMPTLQQAPISTVVDVKPTVEMTPKEKPEHKPELSRLFLVVLLAGVCQHLLGHWLGLLAAIYALNCWKKLF</sequence>
<name>A0A8H5TUX2_FUSHE</name>
<evidence type="ECO:0000256" key="1">
    <source>
        <dbReference type="SAM" id="MobiDB-lite"/>
    </source>
</evidence>
<feature type="region of interest" description="Disordered" evidence="1">
    <location>
        <begin position="82"/>
        <end position="167"/>
    </location>
</feature>
<keyword evidence="3" id="KW-1185">Reference proteome</keyword>
<accession>A0A8H5TUX2</accession>
<dbReference type="EMBL" id="JAAGWQ010000038">
    <property type="protein sequence ID" value="KAF5675629.1"/>
    <property type="molecule type" value="Genomic_DNA"/>
</dbReference>
<dbReference type="Proteomes" id="UP000567885">
    <property type="component" value="Unassembled WGS sequence"/>
</dbReference>
<feature type="region of interest" description="Disordered" evidence="1">
    <location>
        <begin position="1"/>
        <end position="60"/>
    </location>
</feature>
<protein>
    <submittedName>
        <fullName evidence="2">Ubiquinol-cytochrome-c reductase cytochrome c1</fullName>
    </submittedName>
</protein>
<feature type="compositionally biased region" description="Low complexity" evidence="1">
    <location>
        <begin position="8"/>
        <end position="18"/>
    </location>
</feature>
<gene>
    <name evidence="2" type="ORF">FHETE_2479</name>
</gene>
<organism evidence="2 3">
    <name type="scientific">Fusarium heterosporum</name>
    <dbReference type="NCBI Taxonomy" id="42747"/>
    <lineage>
        <taxon>Eukaryota</taxon>
        <taxon>Fungi</taxon>
        <taxon>Dikarya</taxon>
        <taxon>Ascomycota</taxon>
        <taxon>Pezizomycotina</taxon>
        <taxon>Sordariomycetes</taxon>
        <taxon>Hypocreomycetidae</taxon>
        <taxon>Hypocreales</taxon>
        <taxon>Nectriaceae</taxon>
        <taxon>Fusarium</taxon>
        <taxon>Fusarium heterosporum species complex</taxon>
    </lineage>
</organism>
<evidence type="ECO:0000313" key="3">
    <source>
        <dbReference type="Proteomes" id="UP000567885"/>
    </source>
</evidence>